<dbReference type="CDD" id="cd05233">
    <property type="entry name" value="SDR_c"/>
    <property type="match status" value="1"/>
</dbReference>
<evidence type="ECO:0000256" key="1">
    <source>
        <dbReference type="SAM" id="MobiDB-lite"/>
    </source>
</evidence>
<dbReference type="EMBL" id="JBHLXG010000017">
    <property type="protein sequence ID" value="MFC0227980.1"/>
    <property type="molecule type" value="Genomic_DNA"/>
</dbReference>
<dbReference type="InterPro" id="IPR002347">
    <property type="entry name" value="SDR_fam"/>
</dbReference>
<protein>
    <submittedName>
        <fullName evidence="2">SDR family oxidoreductase</fullName>
    </submittedName>
</protein>
<name>A0ABV6EG49_9GAMM</name>
<feature type="region of interest" description="Disordered" evidence="1">
    <location>
        <begin position="1"/>
        <end position="21"/>
    </location>
</feature>
<sequence>MTANIIHPGSTDTDMNPAKGDFADMQRSKMSIPHYAEPRDIAGLVAWLASEEGRYVTGTGITINKAEPLKHDNLGICLSSPI</sequence>
<organism evidence="2 3">
    <name type="scientific">Serratia aquatilis</name>
    <dbReference type="NCBI Taxonomy" id="1737515"/>
    <lineage>
        <taxon>Bacteria</taxon>
        <taxon>Pseudomonadati</taxon>
        <taxon>Pseudomonadota</taxon>
        <taxon>Gammaproteobacteria</taxon>
        <taxon>Enterobacterales</taxon>
        <taxon>Yersiniaceae</taxon>
        <taxon>Serratia</taxon>
    </lineage>
</organism>
<proteinExistence type="predicted"/>
<dbReference type="SUPFAM" id="SSF51735">
    <property type="entry name" value="NAD(P)-binding Rossmann-fold domains"/>
    <property type="match status" value="1"/>
</dbReference>
<dbReference type="Gene3D" id="3.40.50.720">
    <property type="entry name" value="NAD(P)-binding Rossmann-like Domain"/>
    <property type="match status" value="1"/>
</dbReference>
<accession>A0ABV6EG49</accession>
<evidence type="ECO:0000313" key="2">
    <source>
        <dbReference type="EMBL" id="MFC0227980.1"/>
    </source>
</evidence>
<dbReference type="Pfam" id="PF13561">
    <property type="entry name" value="adh_short_C2"/>
    <property type="match status" value="1"/>
</dbReference>
<gene>
    <name evidence="2" type="ORF">ACFFJ3_16000</name>
</gene>
<keyword evidence="3" id="KW-1185">Reference proteome</keyword>
<dbReference type="Proteomes" id="UP001589792">
    <property type="component" value="Unassembled WGS sequence"/>
</dbReference>
<dbReference type="InterPro" id="IPR036291">
    <property type="entry name" value="NAD(P)-bd_dom_sf"/>
</dbReference>
<dbReference type="RefSeq" id="WP_380677201.1">
    <property type="nucleotide sequence ID" value="NZ_JBHLXG010000017.1"/>
</dbReference>
<reference evidence="2 3" key="1">
    <citation type="submission" date="2024-09" db="EMBL/GenBank/DDBJ databases">
        <authorList>
            <person name="Sun Q."/>
            <person name="Mori K."/>
        </authorList>
    </citation>
    <scope>NUCLEOTIDE SEQUENCE [LARGE SCALE GENOMIC DNA]</scope>
    <source>
        <strain evidence="2 3">CCM 8626</strain>
    </source>
</reference>
<evidence type="ECO:0000313" key="3">
    <source>
        <dbReference type="Proteomes" id="UP001589792"/>
    </source>
</evidence>
<comment type="caution">
    <text evidence="2">The sequence shown here is derived from an EMBL/GenBank/DDBJ whole genome shotgun (WGS) entry which is preliminary data.</text>
</comment>